<proteinExistence type="inferred from homology"/>
<dbReference type="PANTHER" id="PTHR13522:SF3">
    <property type="entry name" value="U6 SNRNA PHOSPHODIESTERASE 1"/>
    <property type="match status" value="1"/>
</dbReference>
<comment type="subcellular location">
    <subcellularLocation>
        <location evidence="5">Nucleus</location>
    </subcellularLocation>
</comment>
<dbReference type="Proteomes" id="UP001275084">
    <property type="component" value="Unassembled WGS sequence"/>
</dbReference>
<reference evidence="7" key="2">
    <citation type="submission" date="2023-06" db="EMBL/GenBank/DDBJ databases">
        <authorList>
            <consortium name="Lawrence Berkeley National Laboratory"/>
            <person name="Haridas S."/>
            <person name="Hensen N."/>
            <person name="Bonometti L."/>
            <person name="Westerberg I."/>
            <person name="Brannstrom I.O."/>
            <person name="Guillou S."/>
            <person name="Cros-Aarteil S."/>
            <person name="Calhoun S."/>
            <person name="Kuo A."/>
            <person name="Mondo S."/>
            <person name="Pangilinan J."/>
            <person name="Riley R."/>
            <person name="Labutti K."/>
            <person name="Andreopoulos B."/>
            <person name="Lipzen A."/>
            <person name="Chen C."/>
            <person name="Yanf M."/>
            <person name="Daum C."/>
            <person name="Ng V."/>
            <person name="Clum A."/>
            <person name="Steindorff A."/>
            <person name="Ohm R."/>
            <person name="Martin F."/>
            <person name="Silar P."/>
            <person name="Natvig D."/>
            <person name="Lalanne C."/>
            <person name="Gautier V."/>
            <person name="Ament-Velasquez S.L."/>
            <person name="Kruys A."/>
            <person name="Hutchinson M.I."/>
            <person name="Powell A.J."/>
            <person name="Barry K."/>
            <person name="Miller A.N."/>
            <person name="Grigoriev I.V."/>
            <person name="Debuchy R."/>
            <person name="Gladieux P."/>
            <person name="Thoren M.H."/>
            <person name="Johannesson H."/>
        </authorList>
    </citation>
    <scope>NUCLEOTIDE SEQUENCE</scope>
    <source>
        <strain evidence="7">CBS 955.72</strain>
    </source>
</reference>
<gene>
    <name evidence="5" type="primary">USB1</name>
    <name evidence="7" type="ORF">B0T25DRAFT_558032</name>
</gene>
<keyword evidence="4 5" id="KW-0539">Nucleus</keyword>
<dbReference type="AlphaFoldDB" id="A0AAJ0H6P6"/>
<evidence type="ECO:0000256" key="4">
    <source>
        <dbReference type="ARBA" id="ARBA00023242"/>
    </source>
</evidence>
<accession>A0AAJ0H6P6</accession>
<dbReference type="PANTHER" id="PTHR13522">
    <property type="entry name" value="U6 SNRNA PHOSPHODIESTERASE 1"/>
    <property type="match status" value="1"/>
</dbReference>
<evidence type="ECO:0000313" key="7">
    <source>
        <dbReference type="EMBL" id="KAK3341332.1"/>
    </source>
</evidence>
<feature type="region of interest" description="Disordered" evidence="6">
    <location>
        <begin position="1"/>
        <end position="48"/>
    </location>
</feature>
<dbReference type="EMBL" id="JAUIQD010000008">
    <property type="protein sequence ID" value="KAK3341332.1"/>
    <property type="molecule type" value="Genomic_DNA"/>
</dbReference>
<dbReference type="EC" id="3.1.4.-" evidence="5"/>
<keyword evidence="2 5" id="KW-0378">Hydrolase</keyword>
<comment type="function">
    <text evidence="5">Phosphodiesterase responsible for the U6 snRNA 3' end processing. Acts as an exoribonuclease (RNase) responsible for trimming the poly(U) tract of the last nucleotides in the pre-U6 snRNA molecule, leading to the formation of mature U6 snRNA.</text>
</comment>
<keyword evidence="8" id="KW-1185">Reference proteome</keyword>
<feature type="active site" description="Proton donor/acceptor" evidence="5">
    <location>
        <position position="140"/>
    </location>
</feature>
<dbReference type="GO" id="GO:0016829">
    <property type="term" value="F:lyase activity"/>
    <property type="evidence" value="ECO:0007669"/>
    <property type="project" value="UniProtKB-KW"/>
</dbReference>
<evidence type="ECO:0000313" key="8">
    <source>
        <dbReference type="Proteomes" id="UP001275084"/>
    </source>
</evidence>
<comment type="caution">
    <text evidence="7">The sequence shown here is derived from an EMBL/GenBank/DDBJ whole genome shotgun (WGS) entry which is preliminary data.</text>
</comment>
<feature type="active site" description="Proton donor/acceptor" evidence="5">
    <location>
        <position position="260"/>
    </location>
</feature>
<name>A0AAJ0H6P6_9PEZI</name>
<dbReference type="Gene3D" id="3.90.1140.10">
    <property type="entry name" value="Cyclic phosphodiesterase"/>
    <property type="match status" value="1"/>
</dbReference>
<evidence type="ECO:0000256" key="6">
    <source>
        <dbReference type="SAM" id="MobiDB-lite"/>
    </source>
</evidence>
<dbReference type="HAMAP" id="MF_03040">
    <property type="entry name" value="USB1"/>
    <property type="match status" value="1"/>
</dbReference>
<reference evidence="7" key="1">
    <citation type="journal article" date="2023" name="Mol. Phylogenet. Evol.">
        <title>Genome-scale phylogeny and comparative genomics of the fungal order Sordariales.</title>
        <authorList>
            <person name="Hensen N."/>
            <person name="Bonometti L."/>
            <person name="Westerberg I."/>
            <person name="Brannstrom I.O."/>
            <person name="Guillou S."/>
            <person name="Cros-Aarteil S."/>
            <person name="Calhoun S."/>
            <person name="Haridas S."/>
            <person name="Kuo A."/>
            <person name="Mondo S."/>
            <person name="Pangilinan J."/>
            <person name="Riley R."/>
            <person name="LaButti K."/>
            <person name="Andreopoulos B."/>
            <person name="Lipzen A."/>
            <person name="Chen C."/>
            <person name="Yan M."/>
            <person name="Daum C."/>
            <person name="Ng V."/>
            <person name="Clum A."/>
            <person name="Steindorff A."/>
            <person name="Ohm R.A."/>
            <person name="Martin F."/>
            <person name="Silar P."/>
            <person name="Natvig D.O."/>
            <person name="Lalanne C."/>
            <person name="Gautier V."/>
            <person name="Ament-Velasquez S.L."/>
            <person name="Kruys A."/>
            <person name="Hutchinson M.I."/>
            <person name="Powell A.J."/>
            <person name="Barry K."/>
            <person name="Miller A.N."/>
            <person name="Grigoriev I.V."/>
            <person name="Debuchy R."/>
            <person name="Gladieux P."/>
            <person name="Hiltunen Thoren M."/>
            <person name="Johannesson H."/>
        </authorList>
    </citation>
    <scope>NUCLEOTIDE SEQUENCE</scope>
    <source>
        <strain evidence="7">CBS 955.72</strain>
    </source>
</reference>
<dbReference type="GO" id="GO:1990838">
    <property type="term" value="F:poly(U)-specific exoribonuclease activity, producing 3' uridine cyclic phosphate ends"/>
    <property type="evidence" value="ECO:0007669"/>
    <property type="project" value="UniProtKB-UniRule"/>
</dbReference>
<comment type="similarity">
    <text evidence="5">Belongs to the 2H phosphoesterase superfamily. USB1 family.</text>
</comment>
<evidence type="ECO:0000256" key="2">
    <source>
        <dbReference type="ARBA" id="ARBA00022801"/>
    </source>
</evidence>
<evidence type="ECO:0000256" key="1">
    <source>
        <dbReference type="ARBA" id="ARBA00022722"/>
    </source>
</evidence>
<evidence type="ECO:0000256" key="3">
    <source>
        <dbReference type="ARBA" id="ARBA00023239"/>
    </source>
</evidence>
<dbReference type="GO" id="GO:0034477">
    <property type="term" value="P:U6 snRNA 3'-end processing"/>
    <property type="evidence" value="ECO:0007669"/>
    <property type="project" value="UniProtKB-UniRule"/>
</dbReference>
<evidence type="ECO:0000256" key="5">
    <source>
        <dbReference type="HAMAP-Rule" id="MF_03040"/>
    </source>
</evidence>
<dbReference type="InterPro" id="IPR027521">
    <property type="entry name" value="Usb1"/>
</dbReference>
<dbReference type="GO" id="GO:0005634">
    <property type="term" value="C:nucleus"/>
    <property type="evidence" value="ECO:0007669"/>
    <property type="project" value="UniProtKB-SubCell"/>
</dbReference>
<keyword evidence="1 5" id="KW-0540">Nuclease</keyword>
<protein>
    <recommendedName>
        <fullName evidence="5">U6 snRNA phosphodiesterase</fullName>
        <ecNumber evidence="5">3.1.4.-</ecNumber>
    </recommendedName>
</protein>
<organism evidence="7 8">
    <name type="scientific">Lasiosphaeria hispida</name>
    <dbReference type="NCBI Taxonomy" id="260671"/>
    <lineage>
        <taxon>Eukaryota</taxon>
        <taxon>Fungi</taxon>
        <taxon>Dikarya</taxon>
        <taxon>Ascomycota</taxon>
        <taxon>Pezizomycotina</taxon>
        <taxon>Sordariomycetes</taxon>
        <taxon>Sordariomycetidae</taxon>
        <taxon>Sordariales</taxon>
        <taxon>Lasiosphaeriaceae</taxon>
        <taxon>Lasiosphaeria</taxon>
    </lineage>
</organism>
<dbReference type="Pfam" id="PF09749">
    <property type="entry name" value="HVSL"/>
    <property type="match status" value="1"/>
</dbReference>
<keyword evidence="3" id="KW-0456">Lyase</keyword>
<sequence length="333" mass="35546">MVLVEYSSDSDSEDRPPPKRLRREPKNDSSSLIPAPAPARSPAPAASALPPLPAAFHDLYASTVRTATSDDPTLHQGRTRKIPHVAGHWPSHLYVEWHPSAAVHALLAGLISTLQSHNPPHNPPITSFLTSDLGAPQPLHISLSRPVSLTTADKDIFLARALAGMAGCGLAPFELSCRGVEWHRTEESGRSFLVLRIASSAAEPSSASANSAANPNPELTTLLKRCNALVSDYGQPQLYQWAVQEGGGSDGNEAIGNAFHVSIAWSFAKPTEELERLTDQVFGDPEVKDSISQFARIPVDGVKAKIGNLVTHMALPQPGRRTGSDGSNNLLGL</sequence>